<feature type="coiled-coil region" evidence="1">
    <location>
        <begin position="397"/>
        <end position="438"/>
    </location>
</feature>
<feature type="region of interest" description="Disordered" evidence="2">
    <location>
        <begin position="1"/>
        <end position="116"/>
    </location>
</feature>
<evidence type="ECO:0000256" key="2">
    <source>
        <dbReference type="SAM" id="MobiDB-lite"/>
    </source>
</evidence>
<feature type="domain" description="Bacteriophage T5 Orf172 DNA-binding" evidence="3">
    <location>
        <begin position="664"/>
        <end position="747"/>
    </location>
</feature>
<keyword evidence="5" id="KW-1185">Reference proteome</keyword>
<proteinExistence type="predicted"/>
<dbReference type="Pfam" id="PF13455">
    <property type="entry name" value="MUG113"/>
    <property type="match status" value="1"/>
</dbReference>
<sequence length="773" mass="84653">MRVASCGTHGRDATPSTPGDACTTGRWAAGGRLPVVARTARRRRYSDETGGGRPTRPGGDAHDGRRRGRDGSSGRGTGLGRRRVGGLVEERRPPRPARRPERPVRTRRAGGLPLRGRGVRVHARGVEHARRVGRLRDPRGRGRARRVLGRARVRVGDRWPLPGLRPHHHRAAEARDVRRGVGADRRGAGARGLPRGEGARAGGHRLRADRAVVHRADAGRRGAPGGAPGGRAGLGADRGDRGRGGVRAGHHRAEDTAALTVCRVHPGPFRRGVHEARPFAPADAERGRYAAEVTPTPPNWYPDPQNPSVVRWWDGRQWTGHVQPVPQPAANAQEAAAAAAAAVAAAAAIPTAAEAGSTEGTPRRKVGLFGARAAVKDLAEENDELRATLQRVGAWDLAEIELQSRQARGDLEALVAQAEDARREIDILRKQTVDVRNAIDVAEFGLYDFQHPAEDSARLAGELSAIRVEIRRCVTTKRATTAVANFTFNNSAAKGRTFVNDMSKMLLAAYNAEAENAIKTVRAGGLSTAQARLEKSADRVAKNGRMIALAITGEYHRLRMRELELAARHLSAVQAAKEAERAHREELREAKRAEDELRREREKLDKEREHYENALLALEARGDETGAAKLRDQLTEIIKSIADVDYRAANVRAGYVYVISNVGSMGEQVVKIGMTRRLDPMDRVRELSDASVPFNFDVHALFFSEDAYGIEAMLHRHFAGRRVNRINLRREFFYATPGEVLEALEEHKVAVVEFRADADAEEFRASRALHDQA</sequence>
<evidence type="ECO:0000313" key="5">
    <source>
        <dbReference type="Proteomes" id="UP000822993"/>
    </source>
</evidence>
<feature type="coiled-coil region" evidence="1">
    <location>
        <begin position="570"/>
        <end position="621"/>
    </location>
</feature>
<feature type="compositionally biased region" description="Basic and acidic residues" evidence="2">
    <location>
        <begin position="177"/>
        <end position="187"/>
    </location>
</feature>
<dbReference type="EMBL" id="JACSPN010000002">
    <property type="protein sequence ID" value="MBE7699060.1"/>
    <property type="molecule type" value="Genomic_DNA"/>
</dbReference>
<dbReference type="InterPro" id="IPR018929">
    <property type="entry name" value="DUF2510"/>
</dbReference>
<feature type="compositionally biased region" description="Basic and acidic residues" evidence="2">
    <location>
        <begin position="206"/>
        <end position="220"/>
    </location>
</feature>
<dbReference type="InterPro" id="IPR018306">
    <property type="entry name" value="Phage_T5_Orf172_DNA-bd"/>
</dbReference>
<dbReference type="Proteomes" id="UP000822993">
    <property type="component" value="Unassembled WGS sequence"/>
</dbReference>
<dbReference type="InterPro" id="IPR025280">
    <property type="entry name" value="SNIPE"/>
</dbReference>
<name>A0A9D5U6I1_9CELL</name>
<dbReference type="SMART" id="SM00974">
    <property type="entry name" value="T5orf172"/>
    <property type="match status" value="1"/>
</dbReference>
<feature type="compositionally biased region" description="Gly residues" evidence="2">
    <location>
        <begin position="222"/>
        <end position="233"/>
    </location>
</feature>
<evidence type="ECO:0000259" key="3">
    <source>
        <dbReference type="SMART" id="SM00974"/>
    </source>
</evidence>
<keyword evidence="1" id="KW-0175">Coiled coil</keyword>
<dbReference type="Pfam" id="PF10708">
    <property type="entry name" value="DUF2510"/>
    <property type="match status" value="1"/>
</dbReference>
<gene>
    <name evidence="4" type="ORF">H9623_01895</name>
</gene>
<organism evidence="4 5">
    <name type="scientific">Oerskovia douganii</name>
    <dbReference type="NCBI Taxonomy" id="2762210"/>
    <lineage>
        <taxon>Bacteria</taxon>
        <taxon>Bacillati</taxon>
        <taxon>Actinomycetota</taxon>
        <taxon>Actinomycetes</taxon>
        <taxon>Micrococcales</taxon>
        <taxon>Cellulomonadaceae</taxon>
        <taxon>Oerskovia</taxon>
    </lineage>
</organism>
<dbReference type="Pfam" id="PF13250">
    <property type="entry name" value="SNIPE"/>
    <property type="match status" value="1"/>
</dbReference>
<comment type="caution">
    <text evidence="4">The sequence shown here is derived from an EMBL/GenBank/DDBJ whole genome shotgun (WGS) entry which is preliminary data.</text>
</comment>
<feature type="compositionally biased region" description="Basic and acidic residues" evidence="2">
    <location>
        <begin position="88"/>
        <end position="104"/>
    </location>
</feature>
<evidence type="ECO:0000256" key="1">
    <source>
        <dbReference type="SAM" id="Coils"/>
    </source>
</evidence>
<feature type="region of interest" description="Disordered" evidence="2">
    <location>
        <begin position="177"/>
        <end position="252"/>
    </location>
</feature>
<accession>A0A9D5U6I1</accession>
<protein>
    <submittedName>
        <fullName evidence="4">DUF4041 domain-containing protein</fullName>
    </submittedName>
</protein>
<evidence type="ECO:0000313" key="4">
    <source>
        <dbReference type="EMBL" id="MBE7699060.1"/>
    </source>
</evidence>
<dbReference type="AlphaFoldDB" id="A0A9D5U6I1"/>
<reference evidence="4 5" key="1">
    <citation type="submission" date="2020-08" db="EMBL/GenBank/DDBJ databases">
        <title>A Genomic Blueprint of the Chicken Gut Microbiome.</title>
        <authorList>
            <person name="Gilroy R."/>
            <person name="Ravi A."/>
            <person name="Getino M."/>
            <person name="Pursley I."/>
            <person name="Horton D.L."/>
            <person name="Alikhan N.-F."/>
            <person name="Baker D."/>
            <person name="Gharbi K."/>
            <person name="Hall N."/>
            <person name="Watson M."/>
            <person name="Adriaenssens E.M."/>
            <person name="Foster-Nyarko E."/>
            <person name="Jarju S."/>
            <person name="Secka A."/>
            <person name="Antonio M."/>
            <person name="Oren A."/>
            <person name="Chaudhuri R."/>
            <person name="La Ragione R.M."/>
            <person name="Hildebrand F."/>
            <person name="Pallen M.J."/>
        </authorList>
    </citation>
    <scope>NUCLEOTIDE SEQUENCE [LARGE SCALE GENOMIC DNA]</scope>
    <source>
        <strain evidence="4 5">Sa1BUA8</strain>
    </source>
</reference>